<name>A0A7R7RM42_MYCIT</name>
<dbReference type="EMBL" id="AP024255">
    <property type="protein sequence ID" value="BCO97651.1"/>
    <property type="molecule type" value="Genomic_DNA"/>
</dbReference>
<proteinExistence type="predicted"/>
<gene>
    <name evidence="1" type="ORF">MINTM018_04210</name>
</gene>
<evidence type="ECO:0000313" key="1">
    <source>
        <dbReference type="EMBL" id="BCO97651.1"/>
    </source>
</evidence>
<dbReference type="AlphaFoldDB" id="A0A7R7RM42"/>
<accession>A0A7R7RM42</accession>
<dbReference type="Proteomes" id="UP000595205">
    <property type="component" value="Chromosome"/>
</dbReference>
<organism evidence="1 2">
    <name type="scientific">Mycobacterium intracellulare</name>
    <dbReference type="NCBI Taxonomy" id="1767"/>
    <lineage>
        <taxon>Bacteria</taxon>
        <taxon>Bacillati</taxon>
        <taxon>Actinomycetota</taxon>
        <taxon>Actinomycetes</taxon>
        <taxon>Mycobacteriales</taxon>
        <taxon>Mycobacteriaceae</taxon>
        <taxon>Mycobacterium</taxon>
        <taxon>Mycobacterium avium complex (MAC)</taxon>
    </lineage>
</organism>
<protein>
    <submittedName>
        <fullName evidence="1">Uncharacterized protein</fullName>
    </submittedName>
</protein>
<reference evidence="1 2" key="1">
    <citation type="submission" date="2020-12" db="EMBL/GenBank/DDBJ databases">
        <title>Genome sequence of clinical Mycobacterium intracellulare strains.</title>
        <authorList>
            <person name="Tateishi Y."/>
            <person name="Matsumoto S."/>
            <person name="Fukushima Y."/>
            <person name="Nakajima C."/>
            <person name="Suzuki Y."/>
        </authorList>
    </citation>
    <scope>NUCLEOTIDE SEQUENCE [LARGE SCALE GENOMIC DNA]</scope>
    <source>
        <strain evidence="1 2">M018</strain>
    </source>
</reference>
<evidence type="ECO:0000313" key="2">
    <source>
        <dbReference type="Proteomes" id="UP000595205"/>
    </source>
</evidence>
<sequence>MYRWRAAPGRHPRGTWHVLALHQKESNNNMSDGLGWVNVPAHWWDLMAPPPAFNVIVVAAELASEGNSDMAASIVVDARQDPRWLGIAGVRTLAGLLAGHGAHERFNQLRADLIDRAAHQHGDDIDDRVTASLEAVSMAECYERQQMGRLAELTSGSPFGPRETATVAAQLVGGIVAIAAGDDTRPIFSALRDRFGITR</sequence>